<dbReference type="EMBL" id="CAJVAS010000006">
    <property type="protein sequence ID" value="CAG7616681.1"/>
    <property type="molecule type" value="Genomic_DNA"/>
</dbReference>
<sequence length="55" mass="6432">MASANNKVDRLLECKPRIIVLRYKRTGRNSPFTFLKRQNKNLPSKFRVEIPSEGL</sequence>
<dbReference type="Proteomes" id="UP000693672">
    <property type="component" value="Unassembled WGS sequence"/>
</dbReference>
<accession>A0A916NPQ6</accession>
<comment type="caution">
    <text evidence="1">The sequence shown here is derived from an EMBL/GenBank/DDBJ whole genome shotgun (WGS) entry which is preliminary data.</text>
</comment>
<name>A0A916NPQ6_9BACL</name>
<evidence type="ECO:0000313" key="2">
    <source>
        <dbReference type="Proteomes" id="UP000693672"/>
    </source>
</evidence>
<proteinExistence type="predicted"/>
<evidence type="ECO:0000313" key="1">
    <source>
        <dbReference type="EMBL" id="CAG7616681.1"/>
    </source>
</evidence>
<reference evidence="1" key="1">
    <citation type="submission" date="2021-06" db="EMBL/GenBank/DDBJ databases">
        <authorList>
            <person name="Criscuolo A."/>
        </authorList>
    </citation>
    <scope>NUCLEOTIDE SEQUENCE</scope>
    <source>
        <strain evidence="1">CIP111600</strain>
    </source>
</reference>
<protein>
    <submittedName>
        <fullName evidence="1">Uncharacterized protein</fullName>
    </submittedName>
</protein>
<organism evidence="1 2">
    <name type="scientific">Paenibacillus solanacearum</name>
    <dbReference type="NCBI Taxonomy" id="2048548"/>
    <lineage>
        <taxon>Bacteria</taxon>
        <taxon>Bacillati</taxon>
        <taxon>Bacillota</taxon>
        <taxon>Bacilli</taxon>
        <taxon>Bacillales</taxon>
        <taxon>Paenibacillaceae</taxon>
        <taxon>Paenibacillus</taxon>
    </lineage>
</organism>
<dbReference type="AlphaFoldDB" id="A0A916NPQ6"/>
<gene>
    <name evidence="1" type="ORF">PAESOLCIP111_01932</name>
</gene>
<keyword evidence="2" id="KW-1185">Reference proteome</keyword>